<comment type="caution">
    <text evidence="1">The sequence shown here is derived from an EMBL/GenBank/DDBJ whole genome shotgun (WGS) entry which is preliminary data.</text>
</comment>
<dbReference type="Proteomes" id="UP000606974">
    <property type="component" value="Unassembled WGS sequence"/>
</dbReference>
<proteinExistence type="predicted"/>
<evidence type="ECO:0008006" key="3">
    <source>
        <dbReference type="Google" id="ProtNLM"/>
    </source>
</evidence>
<dbReference type="EMBL" id="JAACFV010000324">
    <property type="protein sequence ID" value="KAF7502133.1"/>
    <property type="molecule type" value="Genomic_DNA"/>
</dbReference>
<reference evidence="1" key="1">
    <citation type="submission" date="2020-02" db="EMBL/GenBank/DDBJ databases">
        <authorList>
            <person name="Palmer J.M."/>
        </authorList>
    </citation>
    <scope>NUCLEOTIDE SEQUENCE</scope>
    <source>
        <strain evidence="1">EPUS1.4</strain>
        <tissue evidence="1">Thallus</tissue>
    </source>
</reference>
<evidence type="ECO:0000313" key="1">
    <source>
        <dbReference type="EMBL" id="KAF7502133.1"/>
    </source>
</evidence>
<name>A0A8H7A4S3_9EURO</name>
<keyword evidence="2" id="KW-1185">Reference proteome</keyword>
<accession>A0A8H7A4S3</accession>
<evidence type="ECO:0000313" key="2">
    <source>
        <dbReference type="Proteomes" id="UP000606974"/>
    </source>
</evidence>
<dbReference type="OrthoDB" id="5986190at2759"/>
<gene>
    <name evidence="1" type="ORF">GJ744_006990</name>
</gene>
<organism evidence="1 2">
    <name type="scientific">Endocarpon pusillum</name>
    <dbReference type="NCBI Taxonomy" id="364733"/>
    <lineage>
        <taxon>Eukaryota</taxon>
        <taxon>Fungi</taxon>
        <taxon>Dikarya</taxon>
        <taxon>Ascomycota</taxon>
        <taxon>Pezizomycotina</taxon>
        <taxon>Eurotiomycetes</taxon>
        <taxon>Chaetothyriomycetidae</taxon>
        <taxon>Verrucariales</taxon>
        <taxon>Verrucariaceae</taxon>
        <taxon>Endocarpon</taxon>
    </lineage>
</organism>
<dbReference type="AlphaFoldDB" id="A0A8H7A4S3"/>
<sequence>MTTASSDRSLSDYLPPSAHGSIVITSRSREVAEGLIEYAEDIFEVGPMREEDAIVLLSKRLKKAAQDNQSKMTRFARDLNSDN</sequence>
<protein>
    <recommendedName>
        <fullName evidence="3">NB-ARC domain-containing protein</fullName>
    </recommendedName>
</protein>